<feature type="domain" description="DUF3835" evidence="2">
    <location>
        <begin position="557"/>
        <end position="582"/>
    </location>
</feature>
<dbReference type="AlphaFoldDB" id="A0A8H7A9H2"/>
<keyword evidence="4" id="KW-1185">Reference proteome</keyword>
<sequence length="584" mass="62931">MPPSTGQTQNLADGSVEAVHALVRSIAGVPLPEGSAVPPDSDVMKKLTAKLSELVGEDAANAFASSYDNPAQRLNEEGLPIVEITEPIANSDTFNETSGTSLDDDELTPLSMLSPQERARRKREQERIFDLLEEEERLEQARIDAAESMEREERMEKKGAAKTSLHSMRAQKEMQRKMGKALLNTLGDVKSTKPMEPAKPSAAASTSSKKVSFAEDPTTEGTYAGDSSTISLARLQKLDRPNLISQLSKNTPMKAEVVERGIRGSQPIAPSIAEEDSDDESVQSEVSESGMHHQDDSSRSSEVEDSEDDEDAHGAPQLEDEEYDIDTAQHNREIALAYYAKRETVGAAAREAIEQLEGDEPRDPELAKDSKPSVSRFGAAKMASAYGASAPSQSLPTVIPESSIKTVQSAIRLGKLDDDGRLISATGESSDEETNAIVSEVLDLIKTGKAVNVGPQGSTVHSTVVPPSRRSKQDAKSSTDGSVNDKVITAFNRLEISDAKPPRPPKSATPTRVAQPSTSKVAPPASNPLIVDSPSYPPQVLSRPQRPPTVMSSKVLETEKRAASPQSTESAPKKVSRFMRERTE</sequence>
<feature type="region of interest" description="Disordered" evidence="1">
    <location>
        <begin position="89"/>
        <end position="121"/>
    </location>
</feature>
<dbReference type="Proteomes" id="UP000623687">
    <property type="component" value="Unassembled WGS sequence"/>
</dbReference>
<organism evidence="3 4">
    <name type="scientific">Pleurotus ostreatus</name>
    <name type="common">Oyster mushroom</name>
    <name type="synonym">White-rot fungus</name>
    <dbReference type="NCBI Taxonomy" id="5322"/>
    <lineage>
        <taxon>Eukaryota</taxon>
        <taxon>Fungi</taxon>
        <taxon>Dikarya</taxon>
        <taxon>Basidiomycota</taxon>
        <taxon>Agaricomycotina</taxon>
        <taxon>Agaricomycetes</taxon>
        <taxon>Agaricomycetidae</taxon>
        <taxon>Agaricales</taxon>
        <taxon>Pleurotineae</taxon>
        <taxon>Pleurotaceae</taxon>
        <taxon>Pleurotus</taxon>
    </lineage>
</organism>
<feature type="compositionally biased region" description="Low complexity" evidence="1">
    <location>
        <begin position="198"/>
        <end position="211"/>
    </location>
</feature>
<accession>A0A8H7A9H2</accession>
<dbReference type="Pfam" id="PF12927">
    <property type="entry name" value="DUF3835"/>
    <property type="match status" value="2"/>
</dbReference>
<proteinExistence type="predicted"/>
<feature type="compositionally biased region" description="Basic and acidic residues" evidence="1">
    <location>
        <begin position="146"/>
        <end position="159"/>
    </location>
</feature>
<dbReference type="RefSeq" id="XP_036636439.1">
    <property type="nucleotide sequence ID" value="XM_036770594.1"/>
</dbReference>
<name>A0A8H7A9H2_PLEOS</name>
<evidence type="ECO:0000313" key="4">
    <source>
        <dbReference type="Proteomes" id="UP000623687"/>
    </source>
</evidence>
<dbReference type="InterPro" id="IPR024325">
    <property type="entry name" value="DUF3835"/>
</dbReference>
<feature type="region of interest" description="Disordered" evidence="1">
    <location>
        <begin position="355"/>
        <end position="374"/>
    </location>
</feature>
<reference evidence="3" key="1">
    <citation type="submission" date="2019-07" db="EMBL/GenBank/DDBJ databases">
        <authorList>
            <person name="Palmer J.M."/>
        </authorList>
    </citation>
    <scope>NUCLEOTIDE SEQUENCE</scope>
    <source>
        <strain evidence="3">PC9</strain>
    </source>
</reference>
<feature type="region of interest" description="Disordered" evidence="1">
    <location>
        <begin position="146"/>
        <end position="167"/>
    </location>
</feature>
<feature type="compositionally biased region" description="Polar residues" evidence="1">
    <location>
        <begin position="219"/>
        <end position="231"/>
    </location>
</feature>
<dbReference type="EMBL" id="JACETU010000001">
    <property type="protein sequence ID" value="KAF7440595.1"/>
    <property type="molecule type" value="Genomic_DNA"/>
</dbReference>
<comment type="caution">
    <text evidence="3">The sequence shown here is derived from an EMBL/GenBank/DDBJ whole genome shotgun (WGS) entry which is preliminary data.</text>
</comment>
<feature type="compositionally biased region" description="Basic and acidic residues" evidence="1">
    <location>
        <begin position="359"/>
        <end position="371"/>
    </location>
</feature>
<feature type="compositionally biased region" description="Polar residues" evidence="1">
    <location>
        <begin position="89"/>
        <end position="101"/>
    </location>
</feature>
<feature type="domain" description="DUF3835" evidence="2">
    <location>
        <begin position="319"/>
        <end position="382"/>
    </location>
</feature>
<feature type="region of interest" description="Disordered" evidence="1">
    <location>
        <begin position="450"/>
        <end position="584"/>
    </location>
</feature>
<dbReference type="VEuPathDB" id="FungiDB:PC9H_000941"/>
<evidence type="ECO:0000256" key="1">
    <source>
        <dbReference type="SAM" id="MobiDB-lite"/>
    </source>
</evidence>
<feature type="compositionally biased region" description="Basic and acidic residues" evidence="1">
    <location>
        <begin position="290"/>
        <end position="302"/>
    </location>
</feature>
<evidence type="ECO:0000313" key="3">
    <source>
        <dbReference type="EMBL" id="KAF7440595.1"/>
    </source>
</evidence>
<feature type="compositionally biased region" description="Acidic residues" evidence="1">
    <location>
        <begin position="273"/>
        <end position="282"/>
    </location>
</feature>
<dbReference type="GeneID" id="59370782"/>
<evidence type="ECO:0000259" key="2">
    <source>
        <dbReference type="Pfam" id="PF12927"/>
    </source>
</evidence>
<feature type="compositionally biased region" description="Polar residues" evidence="1">
    <location>
        <begin position="508"/>
        <end position="520"/>
    </location>
</feature>
<dbReference type="OrthoDB" id="21413at2759"/>
<feature type="region of interest" description="Disordered" evidence="1">
    <location>
        <begin position="188"/>
        <end position="329"/>
    </location>
</feature>
<protein>
    <recommendedName>
        <fullName evidence="2">DUF3835 domain-containing protein</fullName>
    </recommendedName>
</protein>
<gene>
    <name evidence="3" type="ORF">PC9H_000941</name>
</gene>